<dbReference type="Gene3D" id="3.10.110.10">
    <property type="entry name" value="Ubiquitin Conjugating Enzyme"/>
    <property type="match status" value="1"/>
</dbReference>
<dbReference type="PANTHER" id="PTHR24067">
    <property type="entry name" value="UBIQUITIN-CONJUGATING ENZYME E2"/>
    <property type="match status" value="1"/>
</dbReference>
<dbReference type="RefSeq" id="XP_005716691.1">
    <property type="nucleotide sequence ID" value="XM_005716634.1"/>
</dbReference>
<evidence type="ECO:0000313" key="5">
    <source>
        <dbReference type="Proteomes" id="UP000012073"/>
    </source>
</evidence>
<dbReference type="STRING" id="2769.R7QED2"/>
<dbReference type="Pfam" id="PF00179">
    <property type="entry name" value="UQ_con"/>
    <property type="match status" value="1"/>
</dbReference>
<feature type="compositionally biased region" description="Polar residues" evidence="1">
    <location>
        <begin position="337"/>
        <end position="353"/>
    </location>
</feature>
<feature type="domain" description="UBC core" evidence="3">
    <location>
        <begin position="65"/>
        <end position="220"/>
    </location>
</feature>
<feature type="transmembrane region" description="Helical" evidence="2">
    <location>
        <begin position="383"/>
        <end position="403"/>
    </location>
</feature>
<keyword evidence="2" id="KW-1133">Transmembrane helix</keyword>
<dbReference type="OMA" id="KVCISFT"/>
<feature type="compositionally biased region" description="Polar residues" evidence="1">
    <location>
        <begin position="240"/>
        <end position="252"/>
    </location>
</feature>
<gene>
    <name evidence="4" type="ORF">CHC_T00005531001</name>
</gene>
<reference evidence="5" key="1">
    <citation type="journal article" date="2013" name="Proc. Natl. Acad. Sci. U.S.A.">
        <title>Genome structure and metabolic features in the red seaweed Chondrus crispus shed light on evolution of the Archaeplastida.</title>
        <authorList>
            <person name="Collen J."/>
            <person name="Porcel B."/>
            <person name="Carre W."/>
            <person name="Ball S.G."/>
            <person name="Chaparro C."/>
            <person name="Tonon T."/>
            <person name="Barbeyron T."/>
            <person name="Michel G."/>
            <person name="Noel B."/>
            <person name="Valentin K."/>
            <person name="Elias M."/>
            <person name="Artiguenave F."/>
            <person name="Arun A."/>
            <person name="Aury J.M."/>
            <person name="Barbosa-Neto J.F."/>
            <person name="Bothwell J.H."/>
            <person name="Bouget F.Y."/>
            <person name="Brillet L."/>
            <person name="Cabello-Hurtado F."/>
            <person name="Capella-Gutierrez S."/>
            <person name="Charrier B."/>
            <person name="Cladiere L."/>
            <person name="Cock J.M."/>
            <person name="Coelho S.M."/>
            <person name="Colleoni C."/>
            <person name="Czjzek M."/>
            <person name="Da Silva C."/>
            <person name="Delage L."/>
            <person name="Denoeud F."/>
            <person name="Deschamps P."/>
            <person name="Dittami S.M."/>
            <person name="Gabaldon T."/>
            <person name="Gachon C.M."/>
            <person name="Groisillier A."/>
            <person name="Herve C."/>
            <person name="Jabbari K."/>
            <person name="Katinka M."/>
            <person name="Kloareg B."/>
            <person name="Kowalczyk N."/>
            <person name="Labadie K."/>
            <person name="Leblanc C."/>
            <person name="Lopez P.J."/>
            <person name="McLachlan D.H."/>
            <person name="Meslet-Cladiere L."/>
            <person name="Moustafa A."/>
            <person name="Nehr Z."/>
            <person name="Nyvall Collen P."/>
            <person name="Panaud O."/>
            <person name="Partensky F."/>
            <person name="Poulain J."/>
            <person name="Rensing S.A."/>
            <person name="Rousvoal S."/>
            <person name="Samson G."/>
            <person name="Symeonidi A."/>
            <person name="Weissenbach J."/>
            <person name="Zambounis A."/>
            <person name="Wincker P."/>
            <person name="Boyen C."/>
        </authorList>
    </citation>
    <scope>NUCLEOTIDE SEQUENCE [LARGE SCALE GENOMIC DNA]</scope>
    <source>
        <strain evidence="5">cv. Stackhouse</strain>
    </source>
</reference>
<keyword evidence="2" id="KW-0812">Transmembrane</keyword>
<dbReference type="Proteomes" id="UP000012073">
    <property type="component" value="Unassembled WGS sequence"/>
</dbReference>
<dbReference type="InterPro" id="IPR050113">
    <property type="entry name" value="Ub_conjugating_enzyme"/>
</dbReference>
<dbReference type="KEGG" id="ccp:CHC_T00005531001"/>
<dbReference type="GeneID" id="17324402"/>
<keyword evidence="2" id="KW-0472">Membrane</keyword>
<evidence type="ECO:0000313" key="4">
    <source>
        <dbReference type="EMBL" id="CDF36872.1"/>
    </source>
</evidence>
<accession>R7QED2</accession>
<protein>
    <recommendedName>
        <fullName evidence="3">UBC core domain-containing protein</fullName>
    </recommendedName>
</protein>
<organism evidence="4 5">
    <name type="scientific">Chondrus crispus</name>
    <name type="common">Carrageen Irish moss</name>
    <name type="synonym">Polymorpha crispa</name>
    <dbReference type="NCBI Taxonomy" id="2769"/>
    <lineage>
        <taxon>Eukaryota</taxon>
        <taxon>Rhodophyta</taxon>
        <taxon>Florideophyceae</taxon>
        <taxon>Rhodymeniophycidae</taxon>
        <taxon>Gigartinales</taxon>
        <taxon>Gigartinaceae</taxon>
        <taxon>Chondrus</taxon>
    </lineage>
</organism>
<proteinExistence type="predicted"/>
<dbReference type="FunFam" id="3.10.110.10:FF:000086">
    <property type="entry name" value="Ubiquitin-conjugating enzyme E2 J1"/>
    <property type="match status" value="1"/>
</dbReference>
<feature type="region of interest" description="Disordered" evidence="1">
    <location>
        <begin position="329"/>
        <end position="372"/>
    </location>
</feature>
<name>R7QED2_CHOCR</name>
<dbReference type="EMBL" id="HG001807">
    <property type="protein sequence ID" value="CDF36872.1"/>
    <property type="molecule type" value="Genomic_DNA"/>
</dbReference>
<dbReference type="Gramene" id="CDF36872">
    <property type="protein sequence ID" value="CDF36872"/>
    <property type="gene ID" value="CHC_T00005531001"/>
</dbReference>
<dbReference type="InterPro" id="IPR016135">
    <property type="entry name" value="UBQ-conjugating_enzyme/RWD"/>
</dbReference>
<keyword evidence="5" id="KW-1185">Reference proteome</keyword>
<evidence type="ECO:0000256" key="1">
    <source>
        <dbReference type="SAM" id="MobiDB-lite"/>
    </source>
</evidence>
<dbReference type="OrthoDB" id="1158011at2759"/>
<sequence>MHNSGPSRERVSLKDFQVLNHSKISASTLRHTPSRQLIHVLDKLSTTFPFFLLPHHPRLCAMANDAVRRIMAEVKEFSTLNNSPSSFFHAQPLESDLFEWHFTVRGPPDTAFAHGVYHGRILLPAEYPLKPPEIILLTPNGRFEVGKRICLSVTAHHQETWQPSWGIRTILTALVGFMPSKAEGVGALDYPDEDRRGLARKSHGFRCERCGALPVEQLPPREPCPPTSDALASRVDRPSVDSTVQDASQGAITSAVGETIESSKSPTKAKPPEEAPQPESSASIDHTTESIPNGIMAEAQQSIAPSSAVGSSPTLATETYRPELATEPEPDQIDEITPQSTASNPVPNGTVRQRVSKGPPATVPNIAEDPGITQRPETQERELLYVAYAIVLLMVAIIARRVVKIIIE</sequence>
<dbReference type="InterPro" id="IPR000608">
    <property type="entry name" value="UBC"/>
</dbReference>
<dbReference type="SUPFAM" id="SSF54495">
    <property type="entry name" value="UBC-like"/>
    <property type="match status" value="1"/>
</dbReference>
<dbReference type="CDD" id="cd23799">
    <property type="entry name" value="UBCc_UBE2J"/>
    <property type="match status" value="1"/>
</dbReference>
<dbReference type="PROSITE" id="PS50127">
    <property type="entry name" value="UBC_2"/>
    <property type="match status" value="1"/>
</dbReference>
<dbReference type="SMART" id="SM00212">
    <property type="entry name" value="UBCc"/>
    <property type="match status" value="1"/>
</dbReference>
<dbReference type="AlphaFoldDB" id="R7QED2"/>
<evidence type="ECO:0000259" key="3">
    <source>
        <dbReference type="PROSITE" id="PS50127"/>
    </source>
</evidence>
<feature type="region of interest" description="Disordered" evidence="1">
    <location>
        <begin position="215"/>
        <end position="287"/>
    </location>
</feature>
<evidence type="ECO:0000256" key="2">
    <source>
        <dbReference type="SAM" id="Phobius"/>
    </source>
</evidence>